<evidence type="ECO:0000313" key="2">
    <source>
        <dbReference type="EMBL" id="KAJ1124364.1"/>
    </source>
</evidence>
<dbReference type="AlphaFoldDB" id="A0AAV7P9F2"/>
<proteinExistence type="predicted"/>
<protein>
    <submittedName>
        <fullName evidence="2">Uncharacterized protein</fullName>
    </submittedName>
</protein>
<feature type="compositionally biased region" description="Basic and acidic residues" evidence="1">
    <location>
        <begin position="96"/>
        <end position="109"/>
    </location>
</feature>
<comment type="caution">
    <text evidence="2">The sequence shown here is derived from an EMBL/GenBank/DDBJ whole genome shotgun (WGS) entry which is preliminary data.</text>
</comment>
<evidence type="ECO:0000256" key="1">
    <source>
        <dbReference type="SAM" id="MobiDB-lite"/>
    </source>
</evidence>
<accession>A0AAV7P9F2</accession>
<dbReference type="EMBL" id="JANPWB010000011">
    <property type="protein sequence ID" value="KAJ1124364.1"/>
    <property type="molecule type" value="Genomic_DNA"/>
</dbReference>
<sequence length="150" mass="15224">MEMDLKVQQALALLREAGRLDLVAPEALAPGRPVQRASAGVAAAVVACSPPSSTSGGKVSLSKGRAWREAGPANGRAGRGHGTRGSKASESARGSLGEHQKRRAGESKARRSPVVRGYGARHGAKPKIGGVGAYLAADRPGSWAVVAGRG</sequence>
<gene>
    <name evidence="2" type="ORF">NDU88_002825</name>
</gene>
<dbReference type="Proteomes" id="UP001066276">
    <property type="component" value="Chromosome 7"/>
</dbReference>
<feature type="region of interest" description="Disordered" evidence="1">
    <location>
        <begin position="48"/>
        <end position="125"/>
    </location>
</feature>
<keyword evidence="3" id="KW-1185">Reference proteome</keyword>
<evidence type="ECO:0000313" key="3">
    <source>
        <dbReference type="Proteomes" id="UP001066276"/>
    </source>
</evidence>
<name>A0AAV7P9F2_PLEWA</name>
<reference evidence="2" key="1">
    <citation type="journal article" date="2022" name="bioRxiv">
        <title>Sequencing and chromosome-scale assembly of the giantPleurodeles waltlgenome.</title>
        <authorList>
            <person name="Brown T."/>
            <person name="Elewa A."/>
            <person name="Iarovenko S."/>
            <person name="Subramanian E."/>
            <person name="Araus A.J."/>
            <person name="Petzold A."/>
            <person name="Susuki M."/>
            <person name="Suzuki K.-i.T."/>
            <person name="Hayashi T."/>
            <person name="Toyoda A."/>
            <person name="Oliveira C."/>
            <person name="Osipova E."/>
            <person name="Leigh N.D."/>
            <person name="Simon A."/>
            <person name="Yun M.H."/>
        </authorList>
    </citation>
    <scope>NUCLEOTIDE SEQUENCE</scope>
    <source>
        <strain evidence="2">20211129_DDA</strain>
        <tissue evidence="2">Liver</tissue>
    </source>
</reference>
<organism evidence="2 3">
    <name type="scientific">Pleurodeles waltl</name>
    <name type="common">Iberian ribbed newt</name>
    <dbReference type="NCBI Taxonomy" id="8319"/>
    <lineage>
        <taxon>Eukaryota</taxon>
        <taxon>Metazoa</taxon>
        <taxon>Chordata</taxon>
        <taxon>Craniata</taxon>
        <taxon>Vertebrata</taxon>
        <taxon>Euteleostomi</taxon>
        <taxon>Amphibia</taxon>
        <taxon>Batrachia</taxon>
        <taxon>Caudata</taxon>
        <taxon>Salamandroidea</taxon>
        <taxon>Salamandridae</taxon>
        <taxon>Pleurodelinae</taxon>
        <taxon>Pleurodeles</taxon>
    </lineage>
</organism>